<dbReference type="Pfam" id="PF00535">
    <property type="entry name" value="Glycos_transf_2"/>
    <property type="match status" value="1"/>
</dbReference>
<sequence>MAINIIAGEILKRMKLNQLIYKNQLFNAALTNGITNELPDEQMATAHLSKASPKPVGKSYSSKGRFPVKYDLEIIVAAYNAEPYIDDCIGSIVNQKTDYSFSVTIVNDGSTDNTLQFLKKYETISNVKVIDQANRGFAGSRNRGLDATEGRYLMLIDSDDKLAENAVQRLLEAAFSTDSDIVEGSYLRFHKDNNILTRNIHNDGENVAALENLNGFPWGKVIKSNLFENVRFPKDYWFDDTIFRYLIFTRCQKATTISDIVYWYRRNKNGISRQSRKSSKSIDTFWVTEQMFADMKTLGIVKKQELYDATLNQIQLNFRRTSDLPVEVRKSIFVLSTKLLKQNFPNFRTKNSVYQDLENALLERDYQSYHLFCTLV</sequence>
<accession>A0A192H104</accession>
<gene>
    <name evidence="2" type="ORF">AYR53_03550</name>
</gene>
<dbReference type="STRING" id="375175.AYR53_03550"/>
<keyword evidence="3" id="KW-1185">Reference proteome</keyword>
<dbReference type="CDD" id="cd00761">
    <property type="entry name" value="Glyco_tranf_GTA_type"/>
    <property type="match status" value="1"/>
</dbReference>
<dbReference type="OrthoDB" id="396512at2"/>
<evidence type="ECO:0000313" key="2">
    <source>
        <dbReference type="EMBL" id="ANK61922.1"/>
    </source>
</evidence>
<organism evidence="2 3">
    <name type="scientific">Loigolactobacillus backii</name>
    <dbReference type="NCBI Taxonomy" id="375175"/>
    <lineage>
        <taxon>Bacteria</taxon>
        <taxon>Bacillati</taxon>
        <taxon>Bacillota</taxon>
        <taxon>Bacilli</taxon>
        <taxon>Lactobacillales</taxon>
        <taxon>Lactobacillaceae</taxon>
        <taxon>Loigolactobacillus</taxon>
    </lineage>
</organism>
<protein>
    <recommendedName>
        <fullName evidence="1">Glycosyltransferase 2-like domain-containing protein</fullName>
    </recommendedName>
</protein>
<dbReference type="PANTHER" id="PTHR22916">
    <property type="entry name" value="GLYCOSYLTRANSFERASE"/>
    <property type="match status" value="1"/>
</dbReference>
<dbReference type="RefSeq" id="WP_068225816.1">
    <property type="nucleotide sequence ID" value="NZ_CP014623.1"/>
</dbReference>
<dbReference type="InterPro" id="IPR001173">
    <property type="entry name" value="Glyco_trans_2-like"/>
</dbReference>
<evidence type="ECO:0000259" key="1">
    <source>
        <dbReference type="Pfam" id="PF00535"/>
    </source>
</evidence>
<proteinExistence type="predicted"/>
<dbReference type="KEGG" id="lbt:AYR52_09660"/>
<dbReference type="AlphaFoldDB" id="A0A192H104"/>
<dbReference type="EMBL" id="CP014873">
    <property type="protein sequence ID" value="ANK61922.1"/>
    <property type="molecule type" value="Genomic_DNA"/>
</dbReference>
<evidence type="ECO:0000313" key="3">
    <source>
        <dbReference type="Proteomes" id="UP000078582"/>
    </source>
</evidence>
<dbReference type="GeneID" id="42981314"/>
<feature type="domain" description="Glycosyltransferase 2-like" evidence="1">
    <location>
        <begin position="74"/>
        <end position="206"/>
    </location>
</feature>
<dbReference type="Proteomes" id="UP000078582">
    <property type="component" value="Chromosome"/>
</dbReference>
<dbReference type="PANTHER" id="PTHR22916:SF3">
    <property type="entry name" value="UDP-GLCNAC:BETAGAL BETA-1,3-N-ACETYLGLUCOSAMINYLTRANSFERASE-LIKE PROTEIN 1"/>
    <property type="match status" value="1"/>
</dbReference>
<dbReference type="Gene3D" id="3.90.550.10">
    <property type="entry name" value="Spore Coat Polysaccharide Biosynthesis Protein SpsA, Chain A"/>
    <property type="match status" value="1"/>
</dbReference>
<dbReference type="SUPFAM" id="SSF53448">
    <property type="entry name" value="Nucleotide-diphospho-sugar transferases"/>
    <property type="match status" value="1"/>
</dbReference>
<reference evidence="2 3" key="1">
    <citation type="submission" date="2016-03" db="EMBL/GenBank/DDBJ databases">
        <title>Pediococcus and Lactobacillus from brewery environment - whole genome sequencing and assembly.</title>
        <authorList>
            <person name="Behr J."/>
            <person name="Geissler A.J."/>
            <person name="Vogel R.F."/>
        </authorList>
    </citation>
    <scope>NUCLEOTIDE SEQUENCE [LARGE SCALE GENOMIC DNA]</scope>
    <source>
        <strain evidence="2 3">TMW 1.1989</strain>
    </source>
</reference>
<dbReference type="GO" id="GO:0016758">
    <property type="term" value="F:hexosyltransferase activity"/>
    <property type="evidence" value="ECO:0007669"/>
    <property type="project" value="UniProtKB-ARBA"/>
</dbReference>
<dbReference type="InterPro" id="IPR029044">
    <property type="entry name" value="Nucleotide-diphossugar_trans"/>
</dbReference>
<name>A0A192H104_9LACO</name>